<reference evidence="3" key="1">
    <citation type="journal article" date="2017" name="Nat. Commun.">
        <title>The North American bullfrog draft genome provides insight into hormonal regulation of long noncoding RNA.</title>
        <authorList>
            <person name="Hammond S.A."/>
            <person name="Warren R.L."/>
            <person name="Vandervalk B.P."/>
            <person name="Kucuk E."/>
            <person name="Khan H."/>
            <person name="Gibb E.A."/>
            <person name="Pandoh P."/>
            <person name="Kirk H."/>
            <person name="Zhao Y."/>
            <person name="Jones M."/>
            <person name="Mungall A.J."/>
            <person name="Coope R."/>
            <person name="Pleasance S."/>
            <person name="Moore R.A."/>
            <person name="Holt R.A."/>
            <person name="Round J.M."/>
            <person name="Ohora S."/>
            <person name="Walle B.V."/>
            <person name="Veldhoen N."/>
            <person name="Helbing C.C."/>
            <person name="Birol I."/>
        </authorList>
    </citation>
    <scope>NUCLEOTIDE SEQUENCE [LARGE SCALE GENOMIC DNA]</scope>
</reference>
<accession>A0A2G9RLQ5</accession>
<keyword evidence="3" id="KW-1185">Reference proteome</keyword>
<name>A0A2G9RLQ5_AQUCT</name>
<dbReference type="EMBL" id="KV935152">
    <property type="protein sequence ID" value="PIO28829.1"/>
    <property type="molecule type" value="Genomic_DNA"/>
</dbReference>
<dbReference type="OrthoDB" id="30336at2759"/>
<organism evidence="2 3">
    <name type="scientific">Aquarana catesbeiana</name>
    <name type="common">American bullfrog</name>
    <name type="synonym">Rana catesbeiana</name>
    <dbReference type="NCBI Taxonomy" id="8400"/>
    <lineage>
        <taxon>Eukaryota</taxon>
        <taxon>Metazoa</taxon>
        <taxon>Chordata</taxon>
        <taxon>Craniata</taxon>
        <taxon>Vertebrata</taxon>
        <taxon>Euteleostomi</taxon>
        <taxon>Amphibia</taxon>
        <taxon>Batrachia</taxon>
        <taxon>Anura</taxon>
        <taxon>Neobatrachia</taxon>
        <taxon>Ranoidea</taxon>
        <taxon>Ranidae</taxon>
        <taxon>Aquarana</taxon>
    </lineage>
</organism>
<evidence type="ECO:0000313" key="2">
    <source>
        <dbReference type="EMBL" id="PIO28829.1"/>
    </source>
</evidence>
<dbReference type="AlphaFoldDB" id="A0A2G9RLQ5"/>
<protein>
    <submittedName>
        <fullName evidence="2">Uncharacterized protein</fullName>
    </submittedName>
</protein>
<evidence type="ECO:0000313" key="3">
    <source>
        <dbReference type="Proteomes" id="UP000228934"/>
    </source>
</evidence>
<feature type="region of interest" description="Disordered" evidence="1">
    <location>
        <begin position="13"/>
        <end position="67"/>
    </location>
</feature>
<dbReference type="Proteomes" id="UP000228934">
    <property type="component" value="Unassembled WGS sequence"/>
</dbReference>
<feature type="compositionally biased region" description="Polar residues" evidence="1">
    <location>
        <begin position="28"/>
        <end position="45"/>
    </location>
</feature>
<gene>
    <name evidence="2" type="ORF">AB205_0014220</name>
</gene>
<proteinExistence type="predicted"/>
<sequence length="80" mass="8398">MMDAIKIYGKTKEQFGWPDEPPEEFPSASVSSVCPPNLNQANGTSDGEPAAPPSTNGTAIESSDPETLTILDRLCMAVSG</sequence>
<evidence type="ECO:0000256" key="1">
    <source>
        <dbReference type="SAM" id="MobiDB-lite"/>
    </source>
</evidence>